<evidence type="ECO:0000313" key="4">
    <source>
        <dbReference type="Proteomes" id="UP001269819"/>
    </source>
</evidence>
<sequence length="197" mass="21152">MKRALGALLLISACITINAAQAAAIDFRDGGWSGANNQSGHTSGGVSASAQKLFQTSLLGVGISTLSWWADGSEPPGFERLTIDLGAQHQVDSFILSNFFSGETSTLCGCTYDDQVFFRLDNGAWQSVTADDALTGLFDVAVAQSFREIELYSPYHEFSVQQILLAEVPEPAALMLLSLGLIGVGLRRRGKQPEHLR</sequence>
<evidence type="ECO:0000313" key="3">
    <source>
        <dbReference type="EMBL" id="MDV2079118.1"/>
    </source>
</evidence>
<keyword evidence="4" id="KW-1185">Reference proteome</keyword>
<feature type="signal peptide" evidence="1">
    <location>
        <begin position="1"/>
        <end position="22"/>
    </location>
</feature>
<evidence type="ECO:0000256" key="1">
    <source>
        <dbReference type="SAM" id="SignalP"/>
    </source>
</evidence>
<reference evidence="3 4" key="1">
    <citation type="submission" date="2023-10" db="EMBL/GenBank/DDBJ databases">
        <title>Characteristics and mechanism of a salt-tolerant marine origin heterotrophic nitrifying- aerobic denitrifying bacteria Marinobacter xestospongiae HN1.</title>
        <authorList>
            <person name="Qi R."/>
        </authorList>
    </citation>
    <scope>NUCLEOTIDE SEQUENCE [LARGE SCALE GENOMIC DNA]</scope>
    <source>
        <strain evidence="3 4">HN1</strain>
    </source>
</reference>
<evidence type="ECO:0000259" key="2">
    <source>
        <dbReference type="Pfam" id="PF07589"/>
    </source>
</evidence>
<keyword evidence="1" id="KW-0732">Signal</keyword>
<gene>
    <name evidence="3" type="ORF">RYS15_10485</name>
</gene>
<protein>
    <submittedName>
        <fullName evidence="3">PEP-CTERM sorting domain-containing protein</fullName>
    </submittedName>
</protein>
<name>A0ABU3VXW4_9GAMM</name>
<dbReference type="RefSeq" id="WP_316973743.1">
    <property type="nucleotide sequence ID" value="NZ_JAWIIJ010000006.1"/>
</dbReference>
<dbReference type="InterPro" id="IPR013424">
    <property type="entry name" value="Ice-binding_C"/>
</dbReference>
<dbReference type="EMBL" id="JAWIIJ010000006">
    <property type="protein sequence ID" value="MDV2079118.1"/>
    <property type="molecule type" value="Genomic_DNA"/>
</dbReference>
<dbReference type="Pfam" id="PF07589">
    <property type="entry name" value="PEP-CTERM"/>
    <property type="match status" value="1"/>
</dbReference>
<organism evidence="3 4">
    <name type="scientific">Marinobacter xestospongiae</name>
    <dbReference type="NCBI Taxonomy" id="994319"/>
    <lineage>
        <taxon>Bacteria</taxon>
        <taxon>Pseudomonadati</taxon>
        <taxon>Pseudomonadota</taxon>
        <taxon>Gammaproteobacteria</taxon>
        <taxon>Pseudomonadales</taxon>
        <taxon>Marinobacteraceae</taxon>
        <taxon>Marinobacter</taxon>
    </lineage>
</organism>
<accession>A0ABU3VXW4</accession>
<dbReference type="Proteomes" id="UP001269819">
    <property type="component" value="Unassembled WGS sequence"/>
</dbReference>
<dbReference type="NCBIfam" id="TIGR02595">
    <property type="entry name" value="PEP_CTERM"/>
    <property type="match status" value="1"/>
</dbReference>
<feature type="chain" id="PRO_5046040007" evidence="1">
    <location>
        <begin position="23"/>
        <end position="197"/>
    </location>
</feature>
<proteinExistence type="predicted"/>
<feature type="domain" description="Ice-binding protein C-terminal" evidence="2">
    <location>
        <begin position="168"/>
        <end position="189"/>
    </location>
</feature>
<comment type="caution">
    <text evidence="3">The sequence shown here is derived from an EMBL/GenBank/DDBJ whole genome shotgun (WGS) entry which is preliminary data.</text>
</comment>